<dbReference type="GO" id="GO:0004867">
    <property type="term" value="F:serine-type endopeptidase inhibitor activity"/>
    <property type="evidence" value="ECO:0007669"/>
    <property type="project" value="InterPro"/>
</dbReference>
<dbReference type="PANTHER" id="PTHR11461:SF211">
    <property type="entry name" value="GH10112P-RELATED"/>
    <property type="match status" value="1"/>
</dbReference>
<dbReference type="OrthoDB" id="9764871at2"/>
<dbReference type="InterPro" id="IPR023796">
    <property type="entry name" value="Serpin_dom"/>
</dbReference>
<dbReference type="PANTHER" id="PTHR11461">
    <property type="entry name" value="SERINE PROTEASE INHIBITOR, SERPIN"/>
    <property type="match status" value="1"/>
</dbReference>
<dbReference type="InterPro" id="IPR042178">
    <property type="entry name" value="Serpin_sf_1"/>
</dbReference>
<dbReference type="InterPro" id="IPR000215">
    <property type="entry name" value="Serpin_fam"/>
</dbReference>
<dbReference type="EMBL" id="CP001344">
    <property type="protein sequence ID" value="ACL44193.1"/>
    <property type="molecule type" value="Genomic_DNA"/>
</dbReference>
<dbReference type="STRING" id="395961.Cyan7425_1826"/>
<comment type="similarity">
    <text evidence="1">Belongs to the serpin family.</text>
</comment>
<dbReference type="SUPFAM" id="SSF56574">
    <property type="entry name" value="Serpins"/>
    <property type="match status" value="1"/>
</dbReference>
<name>B8HS87_CYAP4</name>
<dbReference type="InterPro" id="IPR036186">
    <property type="entry name" value="Serpin_sf"/>
</dbReference>
<accession>B8HS87</accession>
<dbReference type="Gene3D" id="2.30.39.10">
    <property type="entry name" value="Alpha-1-antitrypsin, domain 1"/>
    <property type="match status" value="1"/>
</dbReference>
<dbReference type="Pfam" id="PF00079">
    <property type="entry name" value="Serpin"/>
    <property type="match status" value="1"/>
</dbReference>
<protein>
    <submittedName>
        <fullName evidence="3">Proteinase inhibitor I4 serpin</fullName>
    </submittedName>
</protein>
<evidence type="ECO:0000313" key="3">
    <source>
        <dbReference type="EMBL" id="ACL44193.1"/>
    </source>
</evidence>
<reference evidence="3" key="1">
    <citation type="submission" date="2009-01" db="EMBL/GenBank/DDBJ databases">
        <title>Complete sequence of chromosome Cyanothece sp. PCC 7425.</title>
        <authorList>
            <consortium name="US DOE Joint Genome Institute"/>
            <person name="Lucas S."/>
            <person name="Copeland A."/>
            <person name="Lapidus A."/>
            <person name="Glavina del Rio T."/>
            <person name="Dalin E."/>
            <person name="Tice H."/>
            <person name="Bruce D."/>
            <person name="Goodwin L."/>
            <person name="Pitluck S."/>
            <person name="Sims D."/>
            <person name="Meineke L."/>
            <person name="Brettin T."/>
            <person name="Detter J.C."/>
            <person name="Han C."/>
            <person name="Larimer F."/>
            <person name="Land M."/>
            <person name="Hauser L."/>
            <person name="Kyrpides N."/>
            <person name="Ovchinnikova G."/>
            <person name="Liberton M."/>
            <person name="Stoeckel J."/>
            <person name="Banerjee A."/>
            <person name="Singh A."/>
            <person name="Page L."/>
            <person name="Sato H."/>
            <person name="Zhao L."/>
            <person name="Sherman L."/>
            <person name="Pakrasi H."/>
            <person name="Richardson P."/>
        </authorList>
    </citation>
    <scope>NUCLEOTIDE SEQUENCE</scope>
    <source>
        <strain evidence="3">PCC 7425</strain>
    </source>
</reference>
<dbReference type="MEROPS" id="I04.073"/>
<dbReference type="GO" id="GO:0005615">
    <property type="term" value="C:extracellular space"/>
    <property type="evidence" value="ECO:0007669"/>
    <property type="project" value="InterPro"/>
</dbReference>
<dbReference type="HOGENOM" id="CLU_023330_0_3_3"/>
<evidence type="ECO:0000259" key="2">
    <source>
        <dbReference type="SMART" id="SM00093"/>
    </source>
</evidence>
<dbReference type="SMART" id="SM00093">
    <property type="entry name" value="SERPIN"/>
    <property type="match status" value="1"/>
</dbReference>
<dbReference type="PROSITE" id="PS00284">
    <property type="entry name" value="SERPIN"/>
    <property type="match status" value="1"/>
</dbReference>
<dbReference type="Gene3D" id="3.30.497.10">
    <property type="entry name" value="Antithrombin, subunit I, domain 2"/>
    <property type="match status" value="1"/>
</dbReference>
<evidence type="ECO:0000256" key="1">
    <source>
        <dbReference type="RuleBase" id="RU000411"/>
    </source>
</evidence>
<dbReference type="InterPro" id="IPR042185">
    <property type="entry name" value="Serpin_sf_2"/>
</dbReference>
<dbReference type="CDD" id="cd19588">
    <property type="entry name" value="serpin_miropin-like"/>
    <property type="match status" value="1"/>
</dbReference>
<feature type="domain" description="Serpin" evidence="2">
    <location>
        <begin position="74"/>
        <end position="429"/>
    </location>
</feature>
<dbReference type="AlphaFoldDB" id="B8HS87"/>
<dbReference type="eggNOG" id="COG4826">
    <property type="taxonomic scope" value="Bacteria"/>
</dbReference>
<sequence length="429" mass="47708">MNNAKTPGIVAIVTLGLTLSAILGSWLQERSWSQDLLAQAGSIMHSVVAQMPQNSNPNIKINPQILSAQTRFSLKLFQAISQQNQGKNVLISPTSIALALSMTYNGAVGETQQAMAKAMELQGITLADLNRANADLKAVLQNPDPKVQLAIANSLWARQDFTLKPNFIQLNRQFYGAEVTNLNFTDANAVNRINGWVSQNTRGKITQIVDRIQPDDVLFLINAIYFKGAWSQPFDPKATQNKPFYRAQGDNRPVPMMSLQEDLSYLSTEQFQAVSLPYGDKKRMRMDIFLPHKSSNLTSFTKTLTVQNWQNWLKQFSTREVALQFPRFKVEYGTELKPVLSSLGMGVAFTHQANFANLSPQPTLISQVKHKTFVEVNEEGTEAAAATSVGIMVTSARIPVEMVVDRPFFYAIRDEQTGAILFMGTMTNP</sequence>
<dbReference type="KEGG" id="cyn:Cyan7425_1826"/>
<gene>
    <name evidence="3" type="ordered locus">Cyan7425_1826</name>
</gene>
<organism evidence="3">
    <name type="scientific">Cyanothece sp. (strain PCC 7425 / ATCC 29141)</name>
    <dbReference type="NCBI Taxonomy" id="395961"/>
    <lineage>
        <taxon>Bacteria</taxon>
        <taxon>Bacillati</taxon>
        <taxon>Cyanobacteriota</taxon>
        <taxon>Cyanophyceae</taxon>
        <taxon>Gomontiellales</taxon>
        <taxon>Cyanothecaceae</taxon>
        <taxon>Cyanothece</taxon>
    </lineage>
</organism>
<proteinExistence type="inferred from homology"/>
<dbReference type="InterPro" id="IPR023795">
    <property type="entry name" value="Serpin_CS"/>
</dbReference>